<dbReference type="EMBL" id="JAADJZ010000002">
    <property type="protein sequence ID" value="KAF2877694.1"/>
    <property type="molecule type" value="Genomic_DNA"/>
</dbReference>
<organism evidence="1 2">
    <name type="scientific">Massariosphaeria phaeospora</name>
    <dbReference type="NCBI Taxonomy" id="100035"/>
    <lineage>
        <taxon>Eukaryota</taxon>
        <taxon>Fungi</taxon>
        <taxon>Dikarya</taxon>
        <taxon>Ascomycota</taxon>
        <taxon>Pezizomycotina</taxon>
        <taxon>Dothideomycetes</taxon>
        <taxon>Pleosporomycetidae</taxon>
        <taxon>Pleosporales</taxon>
        <taxon>Pleosporales incertae sedis</taxon>
        <taxon>Massariosphaeria</taxon>
    </lineage>
</organism>
<comment type="caution">
    <text evidence="1">The sequence shown here is derived from an EMBL/GenBank/DDBJ whole genome shotgun (WGS) entry which is preliminary data.</text>
</comment>
<evidence type="ECO:0000313" key="1">
    <source>
        <dbReference type="EMBL" id="KAF2877694.1"/>
    </source>
</evidence>
<proteinExistence type="predicted"/>
<sequence>MNIELVAPGVQEQRRRSRMHLFPAATTVALRGARNLKLTPWIYQSYRIPDSIAVLARTIIPPRDFSSPFCRFTDRTNLSLDPGDGVGLASFEQGRHIQSYRTVESAKQGWVWRMPTTAFNRLHATWGSQLPLYNFHIRQHASMRGSHRASFSALVCTRRQITRWVRNPQLP</sequence>
<name>A0A7C8IEK7_9PLEO</name>
<keyword evidence="2" id="KW-1185">Reference proteome</keyword>
<reference evidence="1 2" key="1">
    <citation type="submission" date="2020-01" db="EMBL/GenBank/DDBJ databases">
        <authorList>
            <consortium name="DOE Joint Genome Institute"/>
            <person name="Haridas S."/>
            <person name="Albert R."/>
            <person name="Binder M."/>
            <person name="Bloem J."/>
            <person name="Labutti K."/>
            <person name="Salamov A."/>
            <person name="Andreopoulos B."/>
            <person name="Baker S.E."/>
            <person name="Barry K."/>
            <person name="Bills G."/>
            <person name="Bluhm B.H."/>
            <person name="Cannon C."/>
            <person name="Castanera R."/>
            <person name="Culley D.E."/>
            <person name="Daum C."/>
            <person name="Ezra D."/>
            <person name="Gonzalez J.B."/>
            <person name="Henrissat B."/>
            <person name="Kuo A."/>
            <person name="Liang C."/>
            <person name="Lipzen A."/>
            <person name="Lutzoni F."/>
            <person name="Magnuson J."/>
            <person name="Mondo S."/>
            <person name="Nolan M."/>
            <person name="Ohm R."/>
            <person name="Pangilinan J."/>
            <person name="Park H.-J.H."/>
            <person name="Ramirez L."/>
            <person name="Alfaro M."/>
            <person name="Sun H."/>
            <person name="Tritt A."/>
            <person name="Yoshinaga Y."/>
            <person name="Zwiers L.-H.L."/>
            <person name="Turgeon B.G."/>
            <person name="Goodwin S.B."/>
            <person name="Spatafora J.W."/>
            <person name="Crous P.W."/>
            <person name="Grigoriev I.V."/>
        </authorList>
    </citation>
    <scope>NUCLEOTIDE SEQUENCE [LARGE SCALE GENOMIC DNA]</scope>
    <source>
        <strain evidence="1 2">CBS 611.86</strain>
    </source>
</reference>
<evidence type="ECO:0000313" key="2">
    <source>
        <dbReference type="Proteomes" id="UP000481861"/>
    </source>
</evidence>
<dbReference type="AlphaFoldDB" id="A0A7C8IEK7"/>
<protein>
    <submittedName>
        <fullName evidence="1">Uncharacterized protein</fullName>
    </submittedName>
</protein>
<accession>A0A7C8IEK7</accession>
<dbReference type="Proteomes" id="UP000481861">
    <property type="component" value="Unassembled WGS sequence"/>
</dbReference>
<gene>
    <name evidence="1" type="ORF">BDV95DRAFT_155283</name>
</gene>